<keyword evidence="2" id="KW-1185">Reference proteome</keyword>
<protein>
    <submittedName>
        <fullName evidence="1">Uncharacterized protein</fullName>
    </submittedName>
</protein>
<dbReference type="GeneID" id="65132032"/>
<dbReference type="EMBL" id="MT774411">
    <property type="protein sequence ID" value="QOR57861.1"/>
    <property type="molecule type" value="Genomic_DNA"/>
</dbReference>
<accession>A0A7M1RVE7</accession>
<proteinExistence type="predicted"/>
<reference evidence="1 2" key="1">
    <citation type="submission" date="2020-07" db="EMBL/GenBank/DDBJ databases">
        <title>Taxonomic proposal: Crassvirales, a new order of highly abundant and diverse bacterial viruses.</title>
        <authorList>
            <person name="Shkoporov A.N."/>
            <person name="Stockdale S.R."/>
            <person name="Guerin E."/>
            <person name="Ross R.P."/>
            <person name="Hill C."/>
        </authorList>
    </citation>
    <scope>NUCLEOTIDE SEQUENCE [LARGE SCALE GENOMIC DNA]</scope>
</reference>
<evidence type="ECO:0000313" key="2">
    <source>
        <dbReference type="Proteomes" id="UP000593824"/>
    </source>
</evidence>
<sequence length="497" mass="56379">MKSKIIDTHDRTYNYWWDNGLLYGARKATPNKPFKINSLEAKDKLQPYVTAMGIDTKPLKKSEIKNITEYDAPKYTPRNIKIPKVNILNTATSTRSKNNASPTKPQRFILQKSASRVKLPQSKNKVEEFFDSALKYATTRSKEIGLKILKKTDSLIAPVKDKAQDVYYTVKENIDKPGTLLQTAYNGIAKHFGQDRAFKNSTAAPKIAKNTTKPAHPKLDVYDEKFAKQTRNGNDTVWWKNDIRTIDRTGGKYYIQESFPITENMRWLSRNRGDRATINSSNAPITTYRPFAKFENTKTPAQDTEGHINWFIGHDKTGKFKIGPKSKFGPGDTMTQVFYSDIIKIPRDKKGNYIYKEDPSNPGRYLVQFEGFGEAYKDANGKILPGKRGMFSLTPMTERGKLSGDRFGNVTGGGCLLQCGSEMRIVRGSINHVVHEIEIMQKNHKNKPVRYFQLDNGSYNRALRTKNKTITAADQEDYDAQNTARAGGGHFMAIINR</sequence>
<name>A0A7M1RVE7_9CAUD</name>
<organism evidence="1 2">
    <name type="scientific">uncultured phage cr273_1</name>
    <dbReference type="NCBI Taxonomy" id="2772095"/>
    <lineage>
        <taxon>Viruses</taxon>
        <taxon>Duplodnaviria</taxon>
        <taxon>Heunggongvirae</taxon>
        <taxon>Uroviricota</taxon>
        <taxon>Caudoviricetes</taxon>
        <taxon>Crassvirales</taxon>
        <taxon>Suoliviridae</taxon>
        <taxon>Oafivirinae</taxon>
        <taxon>Buhlduvirus</taxon>
        <taxon>Buhlduvirus animalis</taxon>
    </lineage>
</organism>
<evidence type="ECO:0000313" key="1">
    <source>
        <dbReference type="EMBL" id="QOR57861.1"/>
    </source>
</evidence>
<dbReference type="Proteomes" id="UP000593824">
    <property type="component" value="Segment"/>
</dbReference>
<dbReference type="RefSeq" id="YP_010113501.1">
    <property type="nucleotide sequence ID" value="NC_055904.1"/>
</dbReference>
<dbReference type="KEGG" id="vg:65132032"/>